<dbReference type="Pfam" id="PF08011">
    <property type="entry name" value="PDDEXK_9"/>
    <property type="match status" value="1"/>
</dbReference>
<reference evidence="2" key="2">
    <citation type="submission" date="2024-06" db="EMBL/GenBank/DDBJ databases">
        <authorList>
            <person name="Plum-Jensen L.E."/>
            <person name="Schramm A."/>
            <person name="Marshall I.P.G."/>
        </authorList>
    </citation>
    <scope>NUCLEOTIDE SEQUENCE</scope>
    <source>
        <strain evidence="2">Rat1</strain>
    </source>
</reference>
<evidence type="ECO:0000259" key="1">
    <source>
        <dbReference type="Pfam" id="PF09820"/>
    </source>
</evidence>
<dbReference type="PANTHER" id="PTHR34825">
    <property type="entry name" value="CONSERVED PROTEIN, WITH A WEAK D-GALACTARATE DEHYDRATASE/ALTRONATE HYDROLASE DOMAIN"/>
    <property type="match status" value="1"/>
</dbReference>
<dbReference type="InterPro" id="IPR012547">
    <property type="entry name" value="PDDEXK_9"/>
</dbReference>
<proteinExistence type="predicted"/>
<accession>A0AAU8M1G2</accession>
<protein>
    <submittedName>
        <fullName evidence="2">AAA family ATPase</fullName>
    </submittedName>
</protein>
<feature type="domain" description="AAA-ATPase-like" evidence="1">
    <location>
        <begin position="6"/>
        <end position="200"/>
    </location>
</feature>
<name>A0AAU8M1G2_9BACT</name>
<dbReference type="EMBL" id="CP159373">
    <property type="protein sequence ID" value="XCN75345.1"/>
    <property type="molecule type" value="Genomic_DNA"/>
</dbReference>
<gene>
    <name evidence="2" type="ORF">Q3M24_11645</name>
</gene>
<reference evidence="2" key="1">
    <citation type="journal article" date="2024" name="Syst. Appl. Microbiol.">
        <title>First single-strain enrichments of Electrothrix cable bacteria, description of E. aestuarii sp. nov. and E. rattekaaiensis sp. nov., and proposal of a cable bacteria taxonomy following the rules of the SeqCode.</title>
        <authorList>
            <person name="Plum-Jensen L.E."/>
            <person name="Schramm A."/>
            <person name="Marshall I.P.G."/>
        </authorList>
    </citation>
    <scope>NUCLEOTIDE SEQUENCE</scope>
    <source>
        <strain evidence="2">Rat1</strain>
    </source>
</reference>
<dbReference type="AlphaFoldDB" id="A0AAU8M1G2"/>
<organism evidence="2">
    <name type="scientific">Candidatus Electrothrix aestuarii</name>
    <dbReference type="NCBI Taxonomy" id="3062594"/>
    <lineage>
        <taxon>Bacteria</taxon>
        <taxon>Pseudomonadati</taxon>
        <taxon>Thermodesulfobacteriota</taxon>
        <taxon>Desulfobulbia</taxon>
        <taxon>Desulfobulbales</taxon>
        <taxon>Desulfobulbaceae</taxon>
        <taxon>Candidatus Electrothrix</taxon>
    </lineage>
</organism>
<dbReference type="InterPro" id="IPR027417">
    <property type="entry name" value="P-loop_NTPase"/>
</dbReference>
<sequence length="520" mass="60295">MKKLGLGVQDFAAFTTENLIYVDKTELIYRLIDDGKYYFLSRPRRFGKSLLINTMQELFSGNKILFEGCWIYDKWDWQKQYPVIRISFAEIEYRTLGLEKALEIFLAEQAERHTVILESTSYGGQLLELIRKVGQDTPTAVLIDEYDKPIIDYLEQSEFGQAQENREILKTLYAGIKDQGRYLRFFFMTGVSKFSKVSIFSDLNHLTDITMTRHFAAIAGYSEAEIRTYYGGYLQGLADEFGWSLDETIKQTAQWYNGYSWDGETFLFNPYSVLRLFYDREFKNFWFETGSPTFLINRLKESGKKINESINKTVRETAFSKYDIDNMNITAIMFQTGYLTVKQSDRTCGEYLLEFPNKEVRDSFLNFAVEHYAGSSPDEMSCIVDMLLAALEQNEMHNFLKALQALFSSIAVKQLDKVKEYEGFYHSVIYIVLKLLGIRIACEVQSHFGTTDAVITTERYIYVLEFKMGTAEAALEQIKTRKYHTPYLADSRTLVLVGFGFDKAERNLTDVLVEYPDNVL</sequence>
<dbReference type="PANTHER" id="PTHR34825:SF1">
    <property type="entry name" value="AAA-ATPASE-LIKE DOMAIN-CONTAINING PROTEIN"/>
    <property type="match status" value="1"/>
</dbReference>
<evidence type="ECO:0000313" key="2">
    <source>
        <dbReference type="EMBL" id="XCN75345.1"/>
    </source>
</evidence>
<dbReference type="Pfam" id="PF09820">
    <property type="entry name" value="AAA-ATPase_like"/>
    <property type="match status" value="1"/>
</dbReference>
<dbReference type="KEGG" id="eaj:Q3M24_11645"/>
<dbReference type="SUPFAM" id="SSF52540">
    <property type="entry name" value="P-loop containing nucleoside triphosphate hydrolases"/>
    <property type="match status" value="1"/>
</dbReference>
<dbReference type="InterPro" id="IPR018631">
    <property type="entry name" value="AAA-ATPase-like_dom"/>
</dbReference>